<organism evidence="1">
    <name type="scientific">viral metagenome</name>
    <dbReference type="NCBI Taxonomy" id="1070528"/>
    <lineage>
        <taxon>unclassified sequences</taxon>
        <taxon>metagenomes</taxon>
        <taxon>organismal metagenomes</taxon>
    </lineage>
</organism>
<evidence type="ECO:0000313" key="1">
    <source>
        <dbReference type="EMBL" id="QHT15660.1"/>
    </source>
</evidence>
<protein>
    <submittedName>
        <fullName evidence="1">Uncharacterized protein</fullName>
    </submittedName>
</protein>
<dbReference type="EMBL" id="MN739613">
    <property type="protein sequence ID" value="QHT15660.1"/>
    <property type="molecule type" value="Genomic_DNA"/>
</dbReference>
<reference evidence="1" key="1">
    <citation type="journal article" date="2020" name="Nature">
        <title>Giant virus diversity and host interactions through global metagenomics.</title>
        <authorList>
            <person name="Schulz F."/>
            <person name="Roux S."/>
            <person name="Paez-Espino D."/>
            <person name="Jungbluth S."/>
            <person name="Walsh D.A."/>
            <person name="Denef V.J."/>
            <person name="McMahon K.D."/>
            <person name="Konstantinidis K.T."/>
            <person name="Eloe-Fadrosh E.A."/>
            <person name="Kyrpides N.C."/>
            <person name="Woyke T."/>
        </authorList>
    </citation>
    <scope>NUCLEOTIDE SEQUENCE</scope>
    <source>
        <strain evidence="1">GVMAG-M-3300023174-176</strain>
    </source>
</reference>
<dbReference type="AlphaFoldDB" id="A0A6C0DHC8"/>
<name>A0A6C0DHC8_9ZZZZ</name>
<accession>A0A6C0DHC8</accession>
<sequence>MKQLLFLLCVLIIVIMGTLLYKKLYTTNEGFEAKVKEGLSSCPLNMTSYYDNNDNPSCCDGKVEGNACISVIGSNRTCVRGMAKNGKPSCRDVLLDYYKDRSAEVCPNNASNYYEGPNGIKGCSAEPLAIDLKGPVAKGSGKPECLIYKTEEENQTKMDSCLNHKLLEDVDCRGVNCVKSMSIVPNSPVPLVLVQFTDQDGGRHSCYTDDTYASHKASLKTSATVSENPLQLCSMAYAKFLDRKEV</sequence>
<proteinExistence type="predicted"/>